<dbReference type="FunFam" id="1.10.10.10:FF:000795">
    <property type="entry name" value="La protein 2"/>
    <property type="match status" value="1"/>
</dbReference>
<dbReference type="SMART" id="SM00715">
    <property type="entry name" value="LA"/>
    <property type="match status" value="1"/>
</dbReference>
<evidence type="ECO:0000256" key="4">
    <source>
        <dbReference type="ARBA" id="ARBA00023242"/>
    </source>
</evidence>
<gene>
    <name evidence="11" type="ORF">HS088_TW23G00942</name>
</gene>
<dbReference type="SMART" id="SM00360">
    <property type="entry name" value="RRM"/>
    <property type="match status" value="2"/>
</dbReference>
<feature type="compositionally biased region" description="Polar residues" evidence="7">
    <location>
        <begin position="271"/>
        <end position="280"/>
    </location>
</feature>
<dbReference type="PANTHER" id="PTHR22792">
    <property type="entry name" value="LUPUS LA PROTEIN-RELATED"/>
    <property type="match status" value="1"/>
</dbReference>
<dbReference type="InterPro" id="IPR012677">
    <property type="entry name" value="Nucleotide-bd_a/b_plait_sf"/>
</dbReference>
<feature type="domain" description="XRRM" evidence="10">
    <location>
        <begin position="336"/>
        <end position="457"/>
    </location>
</feature>
<evidence type="ECO:0000256" key="1">
    <source>
        <dbReference type="ARBA" id="ARBA00004604"/>
    </source>
</evidence>
<dbReference type="Gene3D" id="1.10.10.10">
    <property type="entry name" value="Winged helix-like DNA-binding domain superfamily/Winged helix DNA-binding domain"/>
    <property type="match status" value="1"/>
</dbReference>
<dbReference type="PRINTS" id="PR00302">
    <property type="entry name" value="LUPUSLA"/>
</dbReference>
<evidence type="ECO:0000259" key="10">
    <source>
        <dbReference type="PROSITE" id="PS51939"/>
    </source>
</evidence>
<comment type="subcellular location">
    <subcellularLocation>
        <location evidence="1">Nucleus</location>
        <location evidence="1">Nucleolus</location>
    </subcellularLocation>
    <subcellularLocation>
        <location evidence="2">Nucleus</location>
        <location evidence="2">Nucleoplasm</location>
    </subcellularLocation>
</comment>
<dbReference type="PROSITE" id="PS51939">
    <property type="entry name" value="XRRM"/>
    <property type="match status" value="1"/>
</dbReference>
<dbReference type="SUPFAM" id="SSF54928">
    <property type="entry name" value="RNA-binding domain, RBD"/>
    <property type="match status" value="2"/>
</dbReference>
<evidence type="ECO:0000259" key="8">
    <source>
        <dbReference type="PROSITE" id="PS50102"/>
    </source>
</evidence>
<sequence>MASPSLDEETTKEVLRQVEFYFGDSNLPTDNFMKRTISESEDGMVSLALICSFSRMKNHLKLANVKPEEVPGDVVKAVAETLRKSTFLKVSEDGKKVGRINALLKPEELMEQLDNRTIAASPLEYQAKREDLENFFGQYAKVNSVRMPRHVADRRVFCGTALIEFSTEEEAEKVLKLSLALAGVQLVLKPKKDFDAERAELSEKLEISNPAGSNPDHNSDADANPDVCGYPKGVVVAFTLKSLVASDSMAHNGTHDSVKESANGCKIDGDMNSSEISTSKNNDEFSENAKAGEENPTDNITENKEVDEENGSENKGVEGEEGDKLPEVLKEKSEEKVEKPTAKSYKDNKDVVLREDIREVFQKYGTIKFVDFSMGAESGYIRFEQAEEAQKARAAAVLSEGGLVVKNFVATLEPVTGEAEKEYWSRVRQGFKGNRGRGRNPSRGGKYGQNRRRARENDSSSGRSNKAQKVGAE</sequence>
<dbReference type="Pfam" id="PF05383">
    <property type="entry name" value="La"/>
    <property type="match status" value="1"/>
</dbReference>
<dbReference type="InParanoid" id="A0A7J7BWF3"/>
<comment type="caution">
    <text evidence="11">The sequence shown here is derived from an EMBL/GenBank/DDBJ whole genome shotgun (WGS) entry which is preliminary data.</text>
</comment>
<feature type="region of interest" description="Disordered" evidence="7">
    <location>
        <begin position="205"/>
        <end position="225"/>
    </location>
</feature>
<protein>
    <submittedName>
        <fullName evidence="11">La protein 1</fullName>
    </submittedName>
</protein>
<feature type="compositionally biased region" description="Basic and acidic residues" evidence="7">
    <location>
        <begin position="315"/>
        <end position="341"/>
    </location>
</feature>
<dbReference type="Pfam" id="PF00076">
    <property type="entry name" value="RRM_1"/>
    <property type="match status" value="1"/>
</dbReference>
<dbReference type="OrthoDB" id="439993at2759"/>
<dbReference type="InterPro" id="IPR002344">
    <property type="entry name" value="Lupus_La"/>
</dbReference>
<name>A0A7J7BWF3_TRIWF</name>
<evidence type="ECO:0000259" key="9">
    <source>
        <dbReference type="PROSITE" id="PS50961"/>
    </source>
</evidence>
<evidence type="ECO:0000313" key="12">
    <source>
        <dbReference type="Proteomes" id="UP000593562"/>
    </source>
</evidence>
<dbReference type="InterPro" id="IPR000504">
    <property type="entry name" value="RRM_dom"/>
</dbReference>
<evidence type="ECO:0000256" key="6">
    <source>
        <dbReference type="PROSITE-ProRule" id="PRU00332"/>
    </source>
</evidence>
<dbReference type="InterPro" id="IPR035979">
    <property type="entry name" value="RBD_domain_sf"/>
</dbReference>
<feature type="domain" description="RRM" evidence="8">
    <location>
        <begin position="116"/>
        <end position="201"/>
    </location>
</feature>
<dbReference type="CDD" id="cd12291">
    <property type="entry name" value="RRM1_La"/>
    <property type="match status" value="1"/>
</dbReference>
<dbReference type="GO" id="GO:0005654">
    <property type="term" value="C:nucleoplasm"/>
    <property type="evidence" value="ECO:0007669"/>
    <property type="project" value="UniProtKB-SubCell"/>
</dbReference>
<keyword evidence="12" id="KW-1185">Reference proteome</keyword>
<feature type="domain" description="HTH La-type RNA-binding" evidence="9">
    <location>
        <begin position="4"/>
        <end position="109"/>
    </location>
</feature>
<dbReference type="CDD" id="cd08030">
    <property type="entry name" value="LA_like_plant"/>
    <property type="match status" value="1"/>
</dbReference>
<dbReference type="GO" id="GO:0005730">
    <property type="term" value="C:nucleolus"/>
    <property type="evidence" value="ECO:0007669"/>
    <property type="project" value="UniProtKB-SubCell"/>
</dbReference>
<dbReference type="InterPro" id="IPR036390">
    <property type="entry name" value="WH_DNA-bd_sf"/>
</dbReference>
<accession>A0A7J7BWF3</accession>
<dbReference type="FunCoup" id="A0A7J7BWF3">
    <property type="interactions" value="4523"/>
</dbReference>
<keyword evidence="4" id="KW-0539">Nucleus</keyword>
<evidence type="ECO:0000256" key="5">
    <source>
        <dbReference type="ARBA" id="ARBA00057261"/>
    </source>
</evidence>
<dbReference type="PROSITE" id="PS50961">
    <property type="entry name" value="HTH_LA"/>
    <property type="match status" value="1"/>
</dbReference>
<dbReference type="InterPro" id="IPR045180">
    <property type="entry name" value="La_dom_prot"/>
</dbReference>
<dbReference type="PANTHER" id="PTHR22792:SF140">
    <property type="entry name" value="ACHILLES, ISOFORM A"/>
    <property type="match status" value="1"/>
</dbReference>
<dbReference type="InterPro" id="IPR036388">
    <property type="entry name" value="WH-like_DNA-bd_sf"/>
</dbReference>
<dbReference type="GO" id="GO:0003729">
    <property type="term" value="F:mRNA binding"/>
    <property type="evidence" value="ECO:0007669"/>
    <property type="project" value="TreeGrafter"/>
</dbReference>
<feature type="region of interest" description="Disordered" evidence="7">
    <location>
        <begin position="426"/>
        <end position="473"/>
    </location>
</feature>
<dbReference type="InterPro" id="IPR014886">
    <property type="entry name" value="La_xRRM"/>
</dbReference>
<dbReference type="InterPro" id="IPR006630">
    <property type="entry name" value="La_HTH"/>
</dbReference>
<comment type="function">
    <text evidence="5">Binds to the 3' poly(U) terminus of nascent RNA polymerase III transcripts, protecting them from exonuclease digestion and facilitating their folding and maturation.</text>
</comment>
<dbReference type="Gene3D" id="3.30.70.330">
    <property type="match status" value="2"/>
</dbReference>
<dbReference type="GO" id="GO:1990904">
    <property type="term" value="C:ribonucleoprotein complex"/>
    <property type="evidence" value="ECO:0007669"/>
    <property type="project" value="UniProtKB-UniRule"/>
</dbReference>
<dbReference type="Proteomes" id="UP000593562">
    <property type="component" value="Unassembled WGS sequence"/>
</dbReference>
<dbReference type="SUPFAM" id="SSF46785">
    <property type="entry name" value="Winged helix' DNA-binding domain"/>
    <property type="match status" value="1"/>
</dbReference>
<dbReference type="EMBL" id="JAAARO010000023">
    <property type="protein sequence ID" value="KAF5726201.1"/>
    <property type="molecule type" value="Genomic_DNA"/>
</dbReference>
<evidence type="ECO:0000313" key="11">
    <source>
        <dbReference type="EMBL" id="KAF5726201.1"/>
    </source>
</evidence>
<evidence type="ECO:0000256" key="7">
    <source>
        <dbReference type="SAM" id="MobiDB-lite"/>
    </source>
</evidence>
<proteinExistence type="predicted"/>
<dbReference type="PROSITE" id="PS50102">
    <property type="entry name" value="RRM"/>
    <property type="match status" value="1"/>
</dbReference>
<keyword evidence="3 6" id="KW-0694">RNA-binding</keyword>
<dbReference type="AlphaFoldDB" id="A0A7J7BWF3"/>
<feature type="region of interest" description="Disordered" evidence="7">
    <location>
        <begin position="252"/>
        <end position="341"/>
    </location>
</feature>
<organism evidence="11 12">
    <name type="scientific">Tripterygium wilfordii</name>
    <name type="common">Thunder God vine</name>
    <dbReference type="NCBI Taxonomy" id="458696"/>
    <lineage>
        <taxon>Eukaryota</taxon>
        <taxon>Viridiplantae</taxon>
        <taxon>Streptophyta</taxon>
        <taxon>Embryophyta</taxon>
        <taxon>Tracheophyta</taxon>
        <taxon>Spermatophyta</taxon>
        <taxon>Magnoliopsida</taxon>
        <taxon>eudicotyledons</taxon>
        <taxon>Gunneridae</taxon>
        <taxon>Pentapetalae</taxon>
        <taxon>rosids</taxon>
        <taxon>fabids</taxon>
        <taxon>Celastrales</taxon>
        <taxon>Celastraceae</taxon>
        <taxon>Tripterygium</taxon>
    </lineage>
</organism>
<evidence type="ECO:0000256" key="3">
    <source>
        <dbReference type="ARBA" id="ARBA00022884"/>
    </source>
</evidence>
<reference evidence="11 12" key="1">
    <citation type="journal article" date="2020" name="Nat. Commun.">
        <title>Genome of Tripterygium wilfordii and identification of cytochrome P450 involved in triptolide biosynthesis.</title>
        <authorList>
            <person name="Tu L."/>
            <person name="Su P."/>
            <person name="Zhang Z."/>
            <person name="Gao L."/>
            <person name="Wang J."/>
            <person name="Hu T."/>
            <person name="Zhou J."/>
            <person name="Zhang Y."/>
            <person name="Zhao Y."/>
            <person name="Liu Y."/>
            <person name="Song Y."/>
            <person name="Tong Y."/>
            <person name="Lu Y."/>
            <person name="Yang J."/>
            <person name="Xu C."/>
            <person name="Jia M."/>
            <person name="Peters R.J."/>
            <person name="Huang L."/>
            <person name="Gao W."/>
        </authorList>
    </citation>
    <scope>NUCLEOTIDE SEQUENCE [LARGE SCALE GENOMIC DNA]</scope>
    <source>
        <strain evidence="12">cv. XIE 37</strain>
        <tissue evidence="11">Leaf</tissue>
    </source>
</reference>
<evidence type="ECO:0000256" key="2">
    <source>
        <dbReference type="ARBA" id="ARBA00004642"/>
    </source>
</evidence>
<dbReference type="GO" id="GO:0006396">
    <property type="term" value="P:RNA processing"/>
    <property type="evidence" value="ECO:0007669"/>
    <property type="project" value="InterPro"/>
</dbReference>
<dbReference type="Pfam" id="PF08777">
    <property type="entry name" value="RRM_3"/>
    <property type="match status" value="1"/>
</dbReference>